<keyword evidence="4 11" id="KW-0138">CF(0)</keyword>
<feature type="transmembrane region" description="Helical" evidence="11">
    <location>
        <begin position="203"/>
        <end position="225"/>
    </location>
</feature>
<keyword evidence="9 11" id="KW-0472">Membrane</keyword>
<name>A0A1F4U7C9_UNCSA</name>
<dbReference type="InterPro" id="IPR000568">
    <property type="entry name" value="ATP_synth_F0_asu"/>
</dbReference>
<feature type="transmembrane region" description="Helical" evidence="11">
    <location>
        <begin position="107"/>
        <end position="126"/>
    </location>
</feature>
<dbReference type="PRINTS" id="PR00123">
    <property type="entry name" value="ATPASEA"/>
</dbReference>
<accession>A0A1F4U7C9</accession>
<dbReference type="GO" id="GO:0005886">
    <property type="term" value="C:plasma membrane"/>
    <property type="evidence" value="ECO:0007669"/>
    <property type="project" value="UniProtKB-SubCell"/>
</dbReference>
<evidence type="ECO:0000256" key="6">
    <source>
        <dbReference type="ARBA" id="ARBA00022781"/>
    </source>
</evidence>
<evidence type="ECO:0000256" key="11">
    <source>
        <dbReference type="HAMAP-Rule" id="MF_01393"/>
    </source>
</evidence>
<gene>
    <name evidence="11" type="primary">atpB</name>
    <name evidence="13" type="ORF">A2438_00690</name>
</gene>
<comment type="subcellular location">
    <subcellularLocation>
        <location evidence="11 12">Cell membrane</location>
        <topology evidence="11 12">Multi-pass membrane protein</topology>
    </subcellularLocation>
    <subcellularLocation>
        <location evidence="1">Membrane</location>
        <topology evidence="1">Multi-pass membrane protein</topology>
    </subcellularLocation>
</comment>
<proteinExistence type="inferred from homology"/>
<dbReference type="EMBL" id="MEUJ01000002">
    <property type="protein sequence ID" value="OGC40802.1"/>
    <property type="molecule type" value="Genomic_DNA"/>
</dbReference>
<feature type="transmembrane region" description="Helical" evidence="11">
    <location>
        <begin position="138"/>
        <end position="158"/>
    </location>
</feature>
<dbReference type="Gene3D" id="1.20.120.220">
    <property type="entry name" value="ATP synthase, F0 complex, subunit A"/>
    <property type="match status" value="1"/>
</dbReference>
<keyword evidence="10 11" id="KW-0066">ATP synthesis</keyword>
<dbReference type="PANTHER" id="PTHR11410:SF0">
    <property type="entry name" value="ATP SYNTHASE SUBUNIT A"/>
    <property type="match status" value="1"/>
</dbReference>
<evidence type="ECO:0000256" key="2">
    <source>
        <dbReference type="ARBA" id="ARBA00006810"/>
    </source>
</evidence>
<organism evidence="13 14">
    <name type="scientific">candidate division WOR-1 bacterium RIFOXYC2_FULL_46_14</name>
    <dbReference type="NCBI Taxonomy" id="1802587"/>
    <lineage>
        <taxon>Bacteria</taxon>
        <taxon>Bacillati</taxon>
        <taxon>Saganbacteria</taxon>
    </lineage>
</organism>
<dbReference type="PROSITE" id="PS00449">
    <property type="entry name" value="ATPASE_A"/>
    <property type="match status" value="1"/>
</dbReference>
<feature type="transmembrane region" description="Helical" evidence="11">
    <location>
        <begin position="77"/>
        <end position="101"/>
    </location>
</feature>
<evidence type="ECO:0000256" key="4">
    <source>
        <dbReference type="ARBA" id="ARBA00022547"/>
    </source>
</evidence>
<dbReference type="SUPFAM" id="SSF81336">
    <property type="entry name" value="F1F0 ATP synthase subunit A"/>
    <property type="match status" value="1"/>
</dbReference>
<dbReference type="HAMAP" id="MF_01393">
    <property type="entry name" value="ATP_synth_a_bact"/>
    <property type="match status" value="1"/>
</dbReference>
<feature type="transmembrane region" description="Helical" evidence="11">
    <location>
        <begin position="170"/>
        <end position="191"/>
    </location>
</feature>
<keyword evidence="3 11" id="KW-0813">Transport</keyword>
<evidence type="ECO:0000313" key="14">
    <source>
        <dbReference type="Proteomes" id="UP000179242"/>
    </source>
</evidence>
<dbReference type="InterPro" id="IPR023011">
    <property type="entry name" value="ATP_synth_F0_asu_AS"/>
</dbReference>
<dbReference type="AlphaFoldDB" id="A0A1F4U7C9"/>
<dbReference type="PANTHER" id="PTHR11410">
    <property type="entry name" value="ATP SYNTHASE SUBUNIT A"/>
    <property type="match status" value="1"/>
</dbReference>
<keyword evidence="8 11" id="KW-0406">Ion transport</keyword>
<evidence type="ECO:0000256" key="10">
    <source>
        <dbReference type="ARBA" id="ARBA00023310"/>
    </source>
</evidence>
<comment type="caution">
    <text evidence="13">The sequence shown here is derived from an EMBL/GenBank/DDBJ whole genome shotgun (WGS) entry which is preliminary data.</text>
</comment>
<evidence type="ECO:0000313" key="13">
    <source>
        <dbReference type="EMBL" id="OGC40802.1"/>
    </source>
</evidence>
<sequence>MNALEHLIPKKMVALSFFGLDLSIANSSITGFMAVAAVAALFFFARRSPILRTVSELAIDFVYTEMLAPLGKEKERWLPFIMSVFCYVLFCSLLGLIPGLLSPTSNINATGSLAVVVFLTVQSVGISRKGFLGYFKSFIPEGVPVFIVPFLFPIELVGRLAQPFSLALRLFANMFAGHAVMLSLVGLIFVFKSAVVASLSVAGDALVSAFEVFVCFIQAFVFAYLTSTYLTAELTEEH</sequence>
<evidence type="ECO:0000256" key="9">
    <source>
        <dbReference type="ARBA" id="ARBA00023136"/>
    </source>
</evidence>
<evidence type="ECO:0000256" key="7">
    <source>
        <dbReference type="ARBA" id="ARBA00022989"/>
    </source>
</evidence>
<protein>
    <recommendedName>
        <fullName evidence="11 12">ATP synthase subunit a</fullName>
    </recommendedName>
    <alternativeName>
        <fullName evidence="11">ATP synthase F0 sector subunit a</fullName>
    </alternativeName>
    <alternativeName>
        <fullName evidence="11">F-ATPase subunit 6</fullName>
    </alternativeName>
</protein>
<keyword evidence="6 11" id="KW-0375">Hydrogen ion transport</keyword>
<dbReference type="Proteomes" id="UP000179242">
    <property type="component" value="Unassembled WGS sequence"/>
</dbReference>
<dbReference type="NCBIfam" id="TIGR01131">
    <property type="entry name" value="ATP_synt_6_or_A"/>
    <property type="match status" value="1"/>
</dbReference>
<evidence type="ECO:0000256" key="1">
    <source>
        <dbReference type="ARBA" id="ARBA00004141"/>
    </source>
</evidence>
<evidence type="ECO:0000256" key="3">
    <source>
        <dbReference type="ARBA" id="ARBA00022448"/>
    </source>
</evidence>
<evidence type="ECO:0000256" key="8">
    <source>
        <dbReference type="ARBA" id="ARBA00023065"/>
    </source>
</evidence>
<reference evidence="13 14" key="1">
    <citation type="journal article" date="2016" name="Nat. Commun.">
        <title>Thousands of microbial genomes shed light on interconnected biogeochemical processes in an aquifer system.</title>
        <authorList>
            <person name="Anantharaman K."/>
            <person name="Brown C.T."/>
            <person name="Hug L.A."/>
            <person name="Sharon I."/>
            <person name="Castelle C.J."/>
            <person name="Probst A.J."/>
            <person name="Thomas B.C."/>
            <person name="Singh A."/>
            <person name="Wilkins M.J."/>
            <person name="Karaoz U."/>
            <person name="Brodie E.L."/>
            <person name="Williams K.H."/>
            <person name="Hubbard S.S."/>
            <person name="Banfield J.F."/>
        </authorList>
    </citation>
    <scope>NUCLEOTIDE SEQUENCE [LARGE SCALE GENOMIC DNA]</scope>
</reference>
<comment type="function">
    <text evidence="11 12">Key component of the proton channel; it plays a direct role in the translocation of protons across the membrane.</text>
</comment>
<keyword evidence="5 11" id="KW-0812">Transmembrane</keyword>
<keyword evidence="11" id="KW-1003">Cell membrane</keyword>
<keyword evidence="7 11" id="KW-1133">Transmembrane helix</keyword>
<evidence type="ECO:0000256" key="12">
    <source>
        <dbReference type="RuleBase" id="RU000483"/>
    </source>
</evidence>
<dbReference type="Pfam" id="PF00119">
    <property type="entry name" value="ATP-synt_A"/>
    <property type="match status" value="1"/>
</dbReference>
<dbReference type="GO" id="GO:0045259">
    <property type="term" value="C:proton-transporting ATP synthase complex"/>
    <property type="evidence" value="ECO:0007669"/>
    <property type="project" value="UniProtKB-KW"/>
</dbReference>
<evidence type="ECO:0000256" key="5">
    <source>
        <dbReference type="ARBA" id="ARBA00022692"/>
    </source>
</evidence>
<feature type="transmembrane region" description="Helical" evidence="11">
    <location>
        <begin position="24"/>
        <end position="45"/>
    </location>
</feature>
<dbReference type="GO" id="GO:0046933">
    <property type="term" value="F:proton-transporting ATP synthase activity, rotational mechanism"/>
    <property type="evidence" value="ECO:0007669"/>
    <property type="project" value="UniProtKB-UniRule"/>
</dbReference>
<dbReference type="InterPro" id="IPR035908">
    <property type="entry name" value="F0_ATP_A_sf"/>
</dbReference>
<dbReference type="CDD" id="cd00310">
    <property type="entry name" value="ATP-synt_Fo_a_6"/>
    <property type="match status" value="1"/>
</dbReference>
<comment type="similarity">
    <text evidence="2 11 12">Belongs to the ATPase A chain family.</text>
</comment>
<dbReference type="InterPro" id="IPR045083">
    <property type="entry name" value="ATP_synth_F0_asu_bact/mt"/>
</dbReference>